<dbReference type="Proteomes" id="UP001163321">
    <property type="component" value="Chromosome 4"/>
</dbReference>
<reference evidence="1 2" key="1">
    <citation type="journal article" date="2022" name="bioRxiv">
        <title>The genome of the oomycete Peronosclerospora sorghi, a cosmopolitan pathogen of maize and sorghum, is inflated with dispersed pseudogenes.</title>
        <authorList>
            <person name="Fletcher K."/>
            <person name="Martin F."/>
            <person name="Isakeit T."/>
            <person name="Cavanaugh K."/>
            <person name="Magill C."/>
            <person name="Michelmore R."/>
        </authorList>
    </citation>
    <scope>NUCLEOTIDE SEQUENCE [LARGE SCALE GENOMIC DNA]</scope>
    <source>
        <strain evidence="1">P6</strain>
    </source>
</reference>
<proteinExistence type="predicted"/>
<comment type="caution">
    <text evidence="1">The sequence shown here is derived from an EMBL/GenBank/DDBJ whole genome shotgun (WGS) entry which is preliminary data.</text>
</comment>
<protein>
    <submittedName>
        <fullName evidence="1">Uncharacterized protein</fullName>
    </submittedName>
</protein>
<name>A0ACC0W1C2_9STRA</name>
<keyword evidence="2" id="KW-1185">Reference proteome</keyword>
<evidence type="ECO:0000313" key="2">
    <source>
        <dbReference type="Proteomes" id="UP001163321"/>
    </source>
</evidence>
<gene>
    <name evidence="1" type="ORF">PsorP6_006162</name>
</gene>
<dbReference type="EMBL" id="CM047583">
    <property type="protein sequence ID" value="KAI9912554.1"/>
    <property type="molecule type" value="Genomic_DNA"/>
</dbReference>
<organism evidence="1 2">
    <name type="scientific">Peronosclerospora sorghi</name>
    <dbReference type="NCBI Taxonomy" id="230839"/>
    <lineage>
        <taxon>Eukaryota</taxon>
        <taxon>Sar</taxon>
        <taxon>Stramenopiles</taxon>
        <taxon>Oomycota</taxon>
        <taxon>Peronosporomycetes</taxon>
        <taxon>Peronosporales</taxon>
        <taxon>Peronosporaceae</taxon>
        <taxon>Peronosclerospora</taxon>
    </lineage>
</organism>
<sequence>MRKLRALASIGRSAKLKQFGEITLRKFEVKASKSFAPCESDTESEEMHVNALFEESGDESSESQDKEELDEDETMEEPVGDNNLETMKPIAEAEDEDEDFFEADAEHVGQNELDAQVEDEDERKAEDENQAGKCIALPEESHRLQSNLSLDTDINSLPIWHPYYQLQRRQDGIISLHG</sequence>
<accession>A0ACC0W1C2</accession>
<evidence type="ECO:0000313" key="1">
    <source>
        <dbReference type="EMBL" id="KAI9912554.1"/>
    </source>
</evidence>